<sequence length="77" mass="8667">MKEQNELPKLKQLIERINRENQTNPKLVLSLNLLISLIEKNRSPTLVSSKQNSSSSSNSDSSTRSEDNSPMDVSRPI</sequence>
<reference evidence="2" key="1">
    <citation type="submission" date="2021-02" db="EMBL/GenBank/DDBJ databases">
        <authorList>
            <person name="Nowell W R."/>
        </authorList>
    </citation>
    <scope>NUCLEOTIDE SEQUENCE</scope>
</reference>
<dbReference type="Proteomes" id="UP000676336">
    <property type="component" value="Unassembled WGS sequence"/>
</dbReference>
<feature type="non-terminal residue" evidence="2">
    <location>
        <position position="77"/>
    </location>
</feature>
<dbReference type="EMBL" id="CAJOBI010131675">
    <property type="protein sequence ID" value="CAF4727548.1"/>
    <property type="molecule type" value="Genomic_DNA"/>
</dbReference>
<accession>A0A8S3AYY4</accession>
<evidence type="ECO:0000313" key="3">
    <source>
        <dbReference type="Proteomes" id="UP000676336"/>
    </source>
</evidence>
<protein>
    <submittedName>
        <fullName evidence="2">Uncharacterized protein</fullName>
    </submittedName>
</protein>
<dbReference type="AlphaFoldDB" id="A0A8S3AYY4"/>
<proteinExistence type="predicted"/>
<evidence type="ECO:0000256" key="1">
    <source>
        <dbReference type="SAM" id="MobiDB-lite"/>
    </source>
</evidence>
<feature type="region of interest" description="Disordered" evidence="1">
    <location>
        <begin position="42"/>
        <end position="77"/>
    </location>
</feature>
<feature type="compositionally biased region" description="Low complexity" evidence="1">
    <location>
        <begin position="48"/>
        <end position="62"/>
    </location>
</feature>
<name>A0A8S3AYY4_9BILA</name>
<comment type="caution">
    <text evidence="2">The sequence shown here is derived from an EMBL/GenBank/DDBJ whole genome shotgun (WGS) entry which is preliminary data.</text>
</comment>
<gene>
    <name evidence="2" type="ORF">SMN809_LOCUS44122</name>
</gene>
<evidence type="ECO:0000313" key="2">
    <source>
        <dbReference type="EMBL" id="CAF4727548.1"/>
    </source>
</evidence>
<organism evidence="2 3">
    <name type="scientific">Rotaria magnacalcarata</name>
    <dbReference type="NCBI Taxonomy" id="392030"/>
    <lineage>
        <taxon>Eukaryota</taxon>
        <taxon>Metazoa</taxon>
        <taxon>Spiralia</taxon>
        <taxon>Gnathifera</taxon>
        <taxon>Rotifera</taxon>
        <taxon>Eurotatoria</taxon>
        <taxon>Bdelloidea</taxon>
        <taxon>Philodinida</taxon>
        <taxon>Philodinidae</taxon>
        <taxon>Rotaria</taxon>
    </lineage>
</organism>